<sequence>MHQARRGLIIGWSSCRRNNRHAKGSRVAATTPIGSTGRRLLSRSGWGSGGRGLAKKSFVYSTAVFLSRIERCRDKSGPSCPQDVHYINFCFSLDQSFLASCFLVVIIFLYCLPTPASLSHTPLPAFHHPPHLPVCLYRSTVPSPSNLPLTPLPLPPTYT</sequence>
<keyword evidence="1" id="KW-1133">Transmembrane helix</keyword>
<organism evidence="2 3">
    <name type="scientific">Linderina pennispora</name>
    <dbReference type="NCBI Taxonomy" id="61395"/>
    <lineage>
        <taxon>Eukaryota</taxon>
        <taxon>Fungi</taxon>
        <taxon>Fungi incertae sedis</taxon>
        <taxon>Zoopagomycota</taxon>
        <taxon>Kickxellomycotina</taxon>
        <taxon>Kickxellomycetes</taxon>
        <taxon>Kickxellales</taxon>
        <taxon>Kickxellaceae</taxon>
        <taxon>Linderina</taxon>
    </lineage>
</organism>
<evidence type="ECO:0000256" key="1">
    <source>
        <dbReference type="SAM" id="Phobius"/>
    </source>
</evidence>
<dbReference type="Proteomes" id="UP000193922">
    <property type="component" value="Unassembled WGS sequence"/>
</dbReference>
<keyword evidence="1" id="KW-0472">Membrane</keyword>
<dbReference type="GeneID" id="63799751"/>
<name>A0A1Y1WGA5_9FUNG</name>
<dbReference type="EMBL" id="MCFD01000003">
    <property type="protein sequence ID" value="ORX72256.1"/>
    <property type="molecule type" value="Genomic_DNA"/>
</dbReference>
<protein>
    <submittedName>
        <fullName evidence="2">Uncharacterized protein</fullName>
    </submittedName>
</protein>
<proteinExistence type="predicted"/>
<feature type="transmembrane region" description="Helical" evidence="1">
    <location>
        <begin position="97"/>
        <end position="116"/>
    </location>
</feature>
<keyword evidence="1" id="KW-0812">Transmembrane</keyword>
<comment type="caution">
    <text evidence="2">The sequence shown here is derived from an EMBL/GenBank/DDBJ whole genome shotgun (WGS) entry which is preliminary data.</text>
</comment>
<gene>
    <name evidence="2" type="ORF">DL89DRAFT_110920</name>
</gene>
<reference evidence="2 3" key="1">
    <citation type="submission" date="2016-07" db="EMBL/GenBank/DDBJ databases">
        <title>Pervasive Adenine N6-methylation of Active Genes in Fungi.</title>
        <authorList>
            <consortium name="DOE Joint Genome Institute"/>
            <person name="Mondo S.J."/>
            <person name="Dannebaum R.O."/>
            <person name="Kuo R.C."/>
            <person name="Labutti K."/>
            <person name="Haridas S."/>
            <person name="Kuo A."/>
            <person name="Salamov A."/>
            <person name="Ahrendt S.R."/>
            <person name="Lipzen A."/>
            <person name="Sullivan W."/>
            <person name="Andreopoulos W.B."/>
            <person name="Clum A."/>
            <person name="Lindquist E."/>
            <person name="Daum C."/>
            <person name="Ramamoorthy G.K."/>
            <person name="Gryganskyi A."/>
            <person name="Culley D."/>
            <person name="Magnuson J.K."/>
            <person name="James T.Y."/>
            <person name="O'Malley M.A."/>
            <person name="Stajich J.E."/>
            <person name="Spatafora J.W."/>
            <person name="Visel A."/>
            <person name="Grigoriev I.V."/>
        </authorList>
    </citation>
    <scope>NUCLEOTIDE SEQUENCE [LARGE SCALE GENOMIC DNA]</scope>
    <source>
        <strain evidence="2 3">ATCC 12442</strain>
    </source>
</reference>
<dbReference type="RefSeq" id="XP_040745680.1">
    <property type="nucleotide sequence ID" value="XM_040883103.1"/>
</dbReference>
<dbReference type="AlphaFoldDB" id="A0A1Y1WGA5"/>
<evidence type="ECO:0000313" key="3">
    <source>
        <dbReference type="Proteomes" id="UP000193922"/>
    </source>
</evidence>
<evidence type="ECO:0000313" key="2">
    <source>
        <dbReference type="EMBL" id="ORX72256.1"/>
    </source>
</evidence>
<keyword evidence="3" id="KW-1185">Reference proteome</keyword>
<accession>A0A1Y1WGA5</accession>